<sequence length="175" mass="20365">MVFFKDYTFPSSKLKYLIIGTEGSTVETKFLVQDSLVGRYVDPWPQLRNTLHTRSWTSEYDHKSNKASKVWYLEKSNPQRTNIANTLSNIGRCMIQEKLRWGDNIVLEGEIPTEINTWLSTQEMAFSKLGAKHRKYETYLTTFLSCWLCAFVFPSEEGNFIWSETFKMASLMASD</sequence>
<protein>
    <submittedName>
        <fullName evidence="1">Uncharacterized protein</fullName>
    </submittedName>
</protein>
<keyword evidence="2" id="KW-1185">Reference proteome</keyword>
<accession>A0A9J6A6L6</accession>
<name>A0A9J6A6L6_SOLCO</name>
<gene>
    <name evidence="1" type="ORF">H5410_005512</name>
</gene>
<comment type="caution">
    <text evidence="1">The sequence shown here is derived from an EMBL/GenBank/DDBJ whole genome shotgun (WGS) entry which is preliminary data.</text>
</comment>
<dbReference type="AlphaFoldDB" id="A0A9J6A6L6"/>
<proteinExistence type="predicted"/>
<dbReference type="EMBL" id="JACXVP010000002">
    <property type="protein sequence ID" value="KAG5620294.1"/>
    <property type="molecule type" value="Genomic_DNA"/>
</dbReference>
<dbReference type="OrthoDB" id="10362924at2759"/>
<dbReference type="Proteomes" id="UP000824120">
    <property type="component" value="Chromosome 2"/>
</dbReference>
<organism evidence="1 2">
    <name type="scientific">Solanum commersonii</name>
    <name type="common">Commerson's wild potato</name>
    <name type="synonym">Commerson's nightshade</name>
    <dbReference type="NCBI Taxonomy" id="4109"/>
    <lineage>
        <taxon>Eukaryota</taxon>
        <taxon>Viridiplantae</taxon>
        <taxon>Streptophyta</taxon>
        <taxon>Embryophyta</taxon>
        <taxon>Tracheophyta</taxon>
        <taxon>Spermatophyta</taxon>
        <taxon>Magnoliopsida</taxon>
        <taxon>eudicotyledons</taxon>
        <taxon>Gunneridae</taxon>
        <taxon>Pentapetalae</taxon>
        <taxon>asterids</taxon>
        <taxon>lamiids</taxon>
        <taxon>Solanales</taxon>
        <taxon>Solanaceae</taxon>
        <taxon>Solanoideae</taxon>
        <taxon>Solaneae</taxon>
        <taxon>Solanum</taxon>
    </lineage>
</organism>
<reference evidence="1 2" key="1">
    <citation type="submission" date="2020-09" db="EMBL/GenBank/DDBJ databases">
        <title>De no assembly of potato wild relative species, Solanum commersonii.</title>
        <authorList>
            <person name="Cho K."/>
        </authorList>
    </citation>
    <scope>NUCLEOTIDE SEQUENCE [LARGE SCALE GENOMIC DNA]</scope>
    <source>
        <strain evidence="1">LZ3.2</strain>
        <tissue evidence="1">Leaf</tissue>
    </source>
</reference>
<evidence type="ECO:0000313" key="2">
    <source>
        <dbReference type="Proteomes" id="UP000824120"/>
    </source>
</evidence>
<evidence type="ECO:0000313" key="1">
    <source>
        <dbReference type="EMBL" id="KAG5620294.1"/>
    </source>
</evidence>